<comment type="caution">
    <text evidence="1">The sequence shown here is derived from an EMBL/GenBank/DDBJ whole genome shotgun (WGS) entry which is preliminary data.</text>
</comment>
<accession>A0A1X1CP19</accession>
<gene>
    <name evidence="1" type="ORF">HA51_23960</name>
</gene>
<reference evidence="1 2" key="1">
    <citation type="journal article" date="2017" name="Antonie Van Leeuwenhoek">
        <title>Phylogenomic resolution of the bacterial genus Pantoea and its relationship with Erwinia and Tatumella.</title>
        <authorList>
            <person name="Palmer M."/>
            <person name="Steenkamp E.T."/>
            <person name="Coetzee M.P."/>
            <person name="Chan W.Y."/>
            <person name="van Zyl E."/>
            <person name="De Maayer P."/>
            <person name="Coutinho T.A."/>
            <person name="Blom J."/>
            <person name="Smits T.H."/>
            <person name="Duffy B."/>
            <person name="Venter S.N."/>
        </authorList>
    </citation>
    <scope>NUCLEOTIDE SEQUENCE [LARGE SCALE GENOMIC DNA]</scope>
    <source>
        <strain evidence="1 2">LMG 26275</strain>
    </source>
</reference>
<sequence length="80" mass="8773">METLRAYLNGLALGKQRDFAASCETSLEYLRKAISKGQKLGPALSVLIEINSAGAVSRKNLHPEDWMKIWPELNSKATAA</sequence>
<dbReference type="OrthoDB" id="6446140at2"/>
<protein>
    <submittedName>
        <fullName evidence="1">Cro/Cl family transcriptional regulator</fullName>
    </submittedName>
</protein>
<dbReference type="RefSeq" id="WP_084937831.1">
    <property type="nucleotide sequence ID" value="NZ_MLFR01000039.1"/>
</dbReference>
<dbReference type="Proteomes" id="UP000193558">
    <property type="component" value="Unassembled WGS sequence"/>
</dbReference>
<name>A0A1X1CP19_9GAMM</name>
<dbReference type="EMBL" id="MLFR01000039">
    <property type="protein sequence ID" value="ORM66100.1"/>
    <property type="molecule type" value="Genomic_DNA"/>
</dbReference>
<organism evidence="1 2">
    <name type="scientific">Pantoea rwandensis</name>
    <dbReference type="NCBI Taxonomy" id="1076550"/>
    <lineage>
        <taxon>Bacteria</taxon>
        <taxon>Pseudomonadati</taxon>
        <taxon>Pseudomonadota</taxon>
        <taxon>Gammaproteobacteria</taxon>
        <taxon>Enterobacterales</taxon>
        <taxon>Erwiniaceae</taxon>
        <taxon>Pantoea</taxon>
    </lineage>
</organism>
<proteinExistence type="predicted"/>
<dbReference type="AlphaFoldDB" id="A0A1X1CP19"/>
<evidence type="ECO:0000313" key="2">
    <source>
        <dbReference type="Proteomes" id="UP000193558"/>
    </source>
</evidence>
<evidence type="ECO:0000313" key="1">
    <source>
        <dbReference type="EMBL" id="ORM66100.1"/>
    </source>
</evidence>